<evidence type="ECO:0000256" key="3">
    <source>
        <dbReference type="ARBA" id="ARBA00012132"/>
    </source>
</evidence>
<dbReference type="GO" id="GO:0043048">
    <property type="term" value="P:dolichyl monophosphate biosynthetic process"/>
    <property type="evidence" value="ECO:0007669"/>
    <property type="project" value="TreeGrafter"/>
</dbReference>
<dbReference type="EC" id="2.7.1.108" evidence="3"/>
<evidence type="ECO:0000256" key="8">
    <source>
        <dbReference type="ARBA" id="ARBA00022989"/>
    </source>
</evidence>
<reference evidence="12 13" key="1">
    <citation type="submission" date="2016-08" db="EMBL/GenBank/DDBJ databases">
        <title>Draft genome sequence of allopolyploid Zygosaccharomyces rouxii.</title>
        <authorList>
            <person name="Watanabe J."/>
            <person name="Uehara K."/>
            <person name="Mogi Y."/>
            <person name="Tsukioka Y."/>
        </authorList>
    </citation>
    <scope>NUCLEOTIDE SEQUENCE [LARGE SCALE GENOMIC DNA]</scope>
    <source>
        <strain evidence="12 13">NBRC 110957</strain>
    </source>
</reference>
<keyword evidence="8 11" id="KW-1133">Transmembrane helix</keyword>
<evidence type="ECO:0000313" key="12">
    <source>
        <dbReference type="EMBL" id="GAV54506.1"/>
    </source>
</evidence>
<dbReference type="GO" id="GO:0004168">
    <property type="term" value="F:dolichol kinase activity"/>
    <property type="evidence" value="ECO:0007669"/>
    <property type="project" value="UniProtKB-EC"/>
</dbReference>
<evidence type="ECO:0000256" key="6">
    <source>
        <dbReference type="ARBA" id="ARBA00022777"/>
    </source>
</evidence>
<feature type="transmembrane region" description="Helical" evidence="11">
    <location>
        <begin position="132"/>
        <end position="150"/>
    </location>
</feature>
<evidence type="ECO:0000256" key="5">
    <source>
        <dbReference type="ARBA" id="ARBA00022692"/>
    </source>
</evidence>
<keyword evidence="7" id="KW-0256">Endoplasmic reticulum</keyword>
<evidence type="ECO:0000256" key="4">
    <source>
        <dbReference type="ARBA" id="ARBA00022679"/>
    </source>
</evidence>
<comment type="similarity">
    <text evidence="2">Belongs to the polyprenol kinase family.</text>
</comment>
<feature type="transmembrane region" description="Helical" evidence="11">
    <location>
        <begin position="391"/>
        <end position="411"/>
    </location>
</feature>
<evidence type="ECO:0000313" key="13">
    <source>
        <dbReference type="Proteomes" id="UP000187013"/>
    </source>
</evidence>
<evidence type="ECO:0000256" key="1">
    <source>
        <dbReference type="ARBA" id="ARBA00004477"/>
    </source>
</evidence>
<name>A0A1Q3AFG3_ZYGRO</name>
<feature type="transmembrane region" description="Helical" evidence="11">
    <location>
        <begin position="109"/>
        <end position="126"/>
    </location>
</feature>
<dbReference type="PANTHER" id="PTHR13205:SF15">
    <property type="entry name" value="DOLICHOL KINASE"/>
    <property type="match status" value="1"/>
</dbReference>
<dbReference type="EMBL" id="BDGX01000039">
    <property type="protein sequence ID" value="GAV54506.1"/>
    <property type="molecule type" value="Genomic_DNA"/>
</dbReference>
<comment type="subcellular location">
    <subcellularLocation>
        <location evidence="1">Endoplasmic reticulum membrane</location>
        <topology evidence="1">Multi-pass membrane protein</topology>
    </subcellularLocation>
</comment>
<keyword evidence="6" id="KW-0418">Kinase</keyword>
<organism evidence="12 13">
    <name type="scientific">Zygosaccharomyces rouxii</name>
    <dbReference type="NCBI Taxonomy" id="4956"/>
    <lineage>
        <taxon>Eukaryota</taxon>
        <taxon>Fungi</taxon>
        <taxon>Dikarya</taxon>
        <taxon>Ascomycota</taxon>
        <taxon>Saccharomycotina</taxon>
        <taxon>Saccharomycetes</taxon>
        <taxon>Saccharomycetales</taxon>
        <taxon>Saccharomycetaceae</taxon>
        <taxon>Zygosaccharomyces</taxon>
    </lineage>
</organism>
<dbReference type="OrthoDB" id="377083at2759"/>
<feature type="transmembrane region" description="Helical" evidence="11">
    <location>
        <begin position="78"/>
        <end position="97"/>
    </location>
</feature>
<keyword evidence="5 11" id="KW-0812">Transmembrane</keyword>
<gene>
    <name evidence="12" type="ORF">ZYGR_0AM00440</name>
</gene>
<feature type="transmembrane region" description="Helical" evidence="11">
    <location>
        <begin position="227"/>
        <end position="245"/>
    </location>
</feature>
<evidence type="ECO:0000256" key="9">
    <source>
        <dbReference type="ARBA" id="ARBA00023136"/>
    </source>
</evidence>
<comment type="caution">
    <text evidence="12">The sequence shown here is derived from an EMBL/GenBank/DDBJ whole genome shotgun (WGS) entry which is preliminary data.</text>
</comment>
<feature type="transmembrane region" description="Helical" evidence="11">
    <location>
        <begin position="198"/>
        <end position="215"/>
    </location>
</feature>
<feature type="region of interest" description="Disordered" evidence="10">
    <location>
        <begin position="1"/>
        <end position="31"/>
    </location>
</feature>
<evidence type="ECO:0000256" key="7">
    <source>
        <dbReference type="ARBA" id="ARBA00022824"/>
    </source>
</evidence>
<keyword evidence="9 11" id="KW-0472">Membrane</keyword>
<dbReference type="AlphaFoldDB" id="A0A1Q3AFG3"/>
<accession>A0A1Q3AFG3</accession>
<keyword evidence="4" id="KW-0808">Transferase</keyword>
<feature type="transmembrane region" description="Helical" evidence="11">
    <location>
        <begin position="450"/>
        <end position="470"/>
    </location>
</feature>
<proteinExistence type="inferred from homology"/>
<evidence type="ECO:0000256" key="2">
    <source>
        <dbReference type="ARBA" id="ARBA00010794"/>
    </source>
</evidence>
<feature type="compositionally biased region" description="Low complexity" evidence="10">
    <location>
        <begin position="1"/>
        <end position="15"/>
    </location>
</feature>
<feature type="transmembrane region" description="Helical" evidence="11">
    <location>
        <begin position="257"/>
        <end position="276"/>
    </location>
</feature>
<protein>
    <recommendedName>
        <fullName evidence="3">dolichol kinase</fullName>
        <ecNumber evidence="3">2.7.1.108</ecNumber>
    </recommendedName>
</protein>
<dbReference type="InterPro" id="IPR032974">
    <property type="entry name" value="Polypren_kinase"/>
</dbReference>
<evidence type="ECO:0000256" key="11">
    <source>
        <dbReference type="SAM" id="Phobius"/>
    </source>
</evidence>
<dbReference type="GO" id="GO:0005789">
    <property type="term" value="C:endoplasmic reticulum membrane"/>
    <property type="evidence" value="ECO:0007669"/>
    <property type="project" value="UniProtKB-SubCell"/>
</dbReference>
<evidence type="ECO:0000256" key="10">
    <source>
        <dbReference type="SAM" id="MobiDB-lite"/>
    </source>
</evidence>
<sequence length="513" mass="57077">MSNLGASIAPSSSAAEEQVVQKQDKVSTTTTNTKNEGKYSFFDAALRPERVLQIGILGLSTHLAYDKYYNMDVQHMEIMQMGLIAAAAIAVGIYSSFKASKQNPDILPDFNTIYLIFIPLMMSLLFDQQNAAANIALVTNCLQMSSFYGLPMQMIFIAFHTTDCSFEEKWGYIAAVPINYLIYQTLARISCLKSLDKIDCNLFSILLTNVLYLNTSQSLYFQVLQKTLTAFVIVVVINSAVSFLTRDMSNGVIRSMILFSIFLVGFPLGVEKLLSIDGEDPLIWLINYIASSKLRQTILFTWLCSLLFLIPNLLIFKSNFTLNTSRKVWHFLILVLISYPFRLDPEFVKISLSGTVVLFLCVEYLRYLKLEPFGEFLDSRLRSFADFRDEKGPLIISYIYLIVGIATPLLISNSPVGLIGLGVGDSLASIVGGKWGKAGWPGTGKTMEGTGAFIASTFLVSLIFKQYLGYFTEISSLNLMLVCTLSGVLEGNSLLNDNILIPVFMLVTEHILS</sequence>
<feature type="transmembrane region" description="Helical" evidence="11">
    <location>
        <begin position="296"/>
        <end position="316"/>
    </location>
</feature>
<dbReference type="PANTHER" id="PTHR13205">
    <property type="entry name" value="TRANSMEMBRANE PROTEIN 15-RELATED"/>
    <property type="match status" value="1"/>
</dbReference>
<dbReference type="Proteomes" id="UP000187013">
    <property type="component" value="Unassembled WGS sequence"/>
</dbReference>